<organism evidence="1 2">
    <name type="scientific">Candida glabrata</name>
    <name type="common">Yeast</name>
    <name type="synonym">Torulopsis glabrata</name>
    <dbReference type="NCBI Taxonomy" id="5478"/>
    <lineage>
        <taxon>Eukaryota</taxon>
        <taxon>Fungi</taxon>
        <taxon>Dikarya</taxon>
        <taxon>Ascomycota</taxon>
        <taxon>Saccharomycotina</taxon>
        <taxon>Saccharomycetes</taxon>
        <taxon>Saccharomycetales</taxon>
        <taxon>Saccharomycetaceae</taxon>
        <taxon>Nakaseomyces</taxon>
    </lineage>
</organism>
<proteinExistence type="predicted"/>
<name>A0A0W0CVN3_CANGB</name>
<dbReference type="VEuPathDB" id="FungiDB:CAGL0D00396g"/>
<dbReference type="EMBL" id="LLZZ01000129">
    <property type="protein sequence ID" value="KTB01812.1"/>
    <property type="molecule type" value="Genomic_DNA"/>
</dbReference>
<evidence type="ECO:0000313" key="2">
    <source>
        <dbReference type="Proteomes" id="UP000054886"/>
    </source>
</evidence>
<protein>
    <submittedName>
        <fullName evidence="1">Uncharacterized protein</fullName>
    </submittedName>
</protein>
<comment type="caution">
    <text evidence="1">The sequence shown here is derived from an EMBL/GenBank/DDBJ whole genome shotgun (WGS) entry which is preliminary data.</text>
</comment>
<dbReference type="Proteomes" id="UP000054886">
    <property type="component" value="Unassembled WGS sequence"/>
</dbReference>
<dbReference type="VEuPathDB" id="FungiDB:GW608_D00495"/>
<dbReference type="VEuPathDB" id="FungiDB:GWK60_D00495"/>
<evidence type="ECO:0000313" key="1">
    <source>
        <dbReference type="EMBL" id="KTB01812.1"/>
    </source>
</evidence>
<dbReference type="VEuPathDB" id="FungiDB:GVI51_D00275"/>
<accession>A0A0W0CVN3</accession>
<reference evidence="1 2" key="1">
    <citation type="submission" date="2015-10" db="EMBL/GenBank/DDBJ databases">
        <title>Draft genomes sequences of Candida glabrata isolates 1A, 1B, 2A, 2B, 3A and 3B.</title>
        <authorList>
            <person name="Haavelsrud O.E."/>
            <person name="Gaustad P."/>
        </authorList>
    </citation>
    <scope>NUCLEOTIDE SEQUENCE [LARGE SCALE GENOMIC DNA]</scope>
    <source>
        <strain evidence="1">910700640</strain>
    </source>
</reference>
<dbReference type="AlphaFoldDB" id="A0A0W0CVN3"/>
<sequence length="80" mass="9401">MNTAPYATVSTKTQSRFTHKIQYPRIAPKPYRENNWPDLALGRIFYVEAILKNVFTRPHCSFLKPIATRYIERPRDYGAL</sequence>
<gene>
    <name evidence="1" type="ORF">AO440_000623</name>
</gene>
<dbReference type="VEuPathDB" id="FungiDB:B1J91_D00396g"/>